<evidence type="ECO:0000313" key="2">
    <source>
        <dbReference type="EMBL" id="TGN20672.1"/>
    </source>
</evidence>
<name>A0A4R9M3H4_9LEPT</name>
<protein>
    <recommendedName>
        <fullName evidence="4">DUF2029 domain-containing protein</fullName>
    </recommendedName>
</protein>
<reference evidence="2" key="1">
    <citation type="journal article" date="2019" name="PLoS Negl. Trop. Dis.">
        <title>Revisiting the worldwide diversity of Leptospira species in the environment.</title>
        <authorList>
            <person name="Vincent A.T."/>
            <person name="Schiettekatte O."/>
            <person name="Bourhy P."/>
            <person name="Veyrier F.J."/>
            <person name="Picardeau M."/>
        </authorList>
    </citation>
    <scope>NUCLEOTIDE SEQUENCE [LARGE SCALE GENOMIC DNA]</scope>
    <source>
        <strain evidence="2">201300427</strain>
    </source>
</reference>
<feature type="transmembrane region" description="Helical" evidence="1">
    <location>
        <begin position="112"/>
        <end position="138"/>
    </location>
</feature>
<feature type="transmembrane region" description="Helical" evidence="1">
    <location>
        <begin position="18"/>
        <end position="37"/>
    </location>
</feature>
<keyword evidence="3" id="KW-1185">Reference proteome</keyword>
<evidence type="ECO:0008006" key="4">
    <source>
        <dbReference type="Google" id="ProtNLM"/>
    </source>
</evidence>
<feature type="transmembrane region" description="Helical" evidence="1">
    <location>
        <begin position="176"/>
        <end position="194"/>
    </location>
</feature>
<feature type="transmembrane region" description="Helical" evidence="1">
    <location>
        <begin position="206"/>
        <end position="228"/>
    </location>
</feature>
<proteinExistence type="predicted"/>
<dbReference type="AlphaFoldDB" id="A0A4R9M3H4"/>
<keyword evidence="1" id="KW-0472">Membrane</keyword>
<feature type="transmembrane region" description="Helical" evidence="1">
    <location>
        <begin position="80"/>
        <end position="100"/>
    </location>
</feature>
<accession>A0A4R9M3H4</accession>
<evidence type="ECO:0000313" key="3">
    <source>
        <dbReference type="Proteomes" id="UP000298058"/>
    </source>
</evidence>
<evidence type="ECO:0000256" key="1">
    <source>
        <dbReference type="SAM" id="Phobius"/>
    </source>
</evidence>
<gene>
    <name evidence="2" type="ORF">EHS15_02090</name>
</gene>
<comment type="caution">
    <text evidence="2">The sequence shown here is derived from an EMBL/GenBank/DDBJ whole genome shotgun (WGS) entry which is preliminary data.</text>
</comment>
<dbReference type="Proteomes" id="UP000298058">
    <property type="component" value="Unassembled WGS sequence"/>
</dbReference>
<dbReference type="EMBL" id="RQHW01000008">
    <property type="protein sequence ID" value="TGN20672.1"/>
    <property type="molecule type" value="Genomic_DNA"/>
</dbReference>
<keyword evidence="1" id="KW-1133">Transmembrane helix</keyword>
<sequence length="288" mass="33566">MNLTDFFKRMFGYTNKRFLLFCFLIFISILYLFFYPLRLSPDSTNYIATAEYLTAGNGFYYNTNWPSLDMSLSLERYTEYPPLFPVIIAVWGAVVGYTGFSIKCFYLLNILLLNYSVFLLLRSFNVNLFFLLLAFCLINFNGSSNVVYEYFWSEVIFLALAIFSIHVIMKRKTFGFVLAIPFLTKTMGVLLFFHELIFKNKIKLRFKIFLSGAFGLILGSLWFLYNYLQVGNTTRSHFSGNVLGKFDADFLLNKIGIPFHWLVTGWINNPFPENGVLTSLSLPYYHYI</sequence>
<organism evidence="2 3">
    <name type="scientific">Leptospira idonii</name>
    <dbReference type="NCBI Taxonomy" id="1193500"/>
    <lineage>
        <taxon>Bacteria</taxon>
        <taxon>Pseudomonadati</taxon>
        <taxon>Spirochaetota</taxon>
        <taxon>Spirochaetia</taxon>
        <taxon>Leptospirales</taxon>
        <taxon>Leptospiraceae</taxon>
        <taxon>Leptospira</taxon>
    </lineage>
</organism>
<dbReference type="RefSeq" id="WP_135758887.1">
    <property type="nucleotide sequence ID" value="NZ_RQHW01000008.1"/>
</dbReference>
<feature type="transmembrane region" description="Helical" evidence="1">
    <location>
        <begin position="150"/>
        <end position="169"/>
    </location>
</feature>
<keyword evidence="1" id="KW-0812">Transmembrane</keyword>